<evidence type="ECO:0000313" key="12">
    <source>
        <dbReference type="EMBL" id="EYD70769.1"/>
    </source>
</evidence>
<dbReference type="EC" id="5.1.3.2" evidence="5 10"/>
<keyword evidence="8" id="KW-0299">Galactose metabolism</keyword>
<comment type="cofactor">
    <cofactor evidence="2 10">
        <name>NAD(+)</name>
        <dbReference type="ChEBI" id="CHEBI:57540"/>
    </cofactor>
</comment>
<dbReference type="InterPro" id="IPR001509">
    <property type="entry name" value="Epimerase_deHydtase"/>
</dbReference>
<keyword evidence="10" id="KW-0119">Carbohydrate metabolism</keyword>
<dbReference type="InterPro" id="IPR036291">
    <property type="entry name" value="NAD(P)-bd_dom_sf"/>
</dbReference>
<dbReference type="PANTHER" id="PTHR43725">
    <property type="entry name" value="UDP-GLUCOSE 4-EPIMERASE"/>
    <property type="match status" value="1"/>
</dbReference>
<evidence type="ECO:0000256" key="10">
    <source>
        <dbReference type="RuleBase" id="RU366046"/>
    </source>
</evidence>
<dbReference type="AlphaFoldDB" id="A0A017HAF4"/>
<keyword evidence="9 10" id="KW-0413">Isomerase</keyword>
<dbReference type="HOGENOM" id="CLU_007383_1_10_5"/>
<dbReference type="CDD" id="cd05247">
    <property type="entry name" value="UDP_G4E_1_SDR_e"/>
    <property type="match status" value="1"/>
</dbReference>
<organism evidence="12 13">
    <name type="scientific">Limimaricola hongkongensis DSM 17492</name>
    <dbReference type="NCBI Taxonomy" id="1122180"/>
    <lineage>
        <taxon>Bacteria</taxon>
        <taxon>Pseudomonadati</taxon>
        <taxon>Pseudomonadota</taxon>
        <taxon>Alphaproteobacteria</taxon>
        <taxon>Rhodobacterales</taxon>
        <taxon>Paracoccaceae</taxon>
        <taxon>Limimaricola</taxon>
    </lineage>
</organism>
<evidence type="ECO:0000256" key="7">
    <source>
        <dbReference type="ARBA" id="ARBA00023027"/>
    </source>
</evidence>
<dbReference type="NCBIfam" id="NF007956">
    <property type="entry name" value="PRK10675.1"/>
    <property type="match status" value="1"/>
</dbReference>
<dbReference type="STRING" id="1122180.Lokhon_02411"/>
<dbReference type="SUPFAM" id="SSF51735">
    <property type="entry name" value="NAD(P)-binding Rossmann-fold domains"/>
    <property type="match status" value="1"/>
</dbReference>
<comment type="similarity">
    <text evidence="4 10">Belongs to the NAD(P)-dependent epimerase/dehydratase family.</text>
</comment>
<dbReference type="OrthoDB" id="9801785at2"/>
<dbReference type="PATRIC" id="fig|1122180.6.peg.2394"/>
<dbReference type="InterPro" id="IPR005886">
    <property type="entry name" value="UDP_G4E"/>
</dbReference>
<feature type="domain" description="NAD-dependent epimerase/dehydratase" evidence="11">
    <location>
        <begin position="3"/>
        <end position="262"/>
    </location>
</feature>
<dbReference type="PANTHER" id="PTHR43725:SF47">
    <property type="entry name" value="UDP-GLUCOSE 4-EPIMERASE"/>
    <property type="match status" value="1"/>
</dbReference>
<evidence type="ECO:0000259" key="11">
    <source>
        <dbReference type="Pfam" id="PF01370"/>
    </source>
</evidence>
<evidence type="ECO:0000256" key="9">
    <source>
        <dbReference type="ARBA" id="ARBA00023235"/>
    </source>
</evidence>
<dbReference type="Proteomes" id="UP000025047">
    <property type="component" value="Unassembled WGS sequence"/>
</dbReference>
<dbReference type="UniPathway" id="UPA00214"/>
<keyword evidence="7 10" id="KW-0520">NAD</keyword>
<dbReference type="GO" id="GO:0005829">
    <property type="term" value="C:cytosol"/>
    <property type="evidence" value="ECO:0007669"/>
    <property type="project" value="TreeGrafter"/>
</dbReference>
<evidence type="ECO:0000256" key="5">
    <source>
        <dbReference type="ARBA" id="ARBA00013189"/>
    </source>
</evidence>
<dbReference type="Gene3D" id="3.90.25.10">
    <property type="entry name" value="UDP-galactose 4-epimerase, domain 1"/>
    <property type="match status" value="1"/>
</dbReference>
<comment type="pathway">
    <text evidence="3 10">Carbohydrate metabolism; galactose metabolism.</text>
</comment>
<dbReference type="GO" id="GO:0006012">
    <property type="term" value="P:galactose metabolic process"/>
    <property type="evidence" value="ECO:0007669"/>
    <property type="project" value="UniProtKB-UniPathway"/>
</dbReference>
<reference evidence="12 13" key="1">
    <citation type="submission" date="2013-03" db="EMBL/GenBank/DDBJ databases">
        <authorList>
            <person name="Fiebig A."/>
            <person name="Goeker M."/>
            <person name="Klenk H.-P.P."/>
        </authorList>
    </citation>
    <scope>NUCLEOTIDE SEQUENCE [LARGE SCALE GENOMIC DNA]</scope>
    <source>
        <strain evidence="12 13">DSM 17492</strain>
    </source>
</reference>
<dbReference type="Pfam" id="PF01370">
    <property type="entry name" value="Epimerase"/>
    <property type="match status" value="1"/>
</dbReference>
<dbReference type="eggNOG" id="COG1087">
    <property type="taxonomic scope" value="Bacteria"/>
</dbReference>
<accession>A0A017HAF4</accession>
<evidence type="ECO:0000256" key="8">
    <source>
        <dbReference type="ARBA" id="ARBA00023144"/>
    </source>
</evidence>
<keyword evidence="13" id="KW-1185">Reference proteome</keyword>
<dbReference type="Gene3D" id="3.40.50.720">
    <property type="entry name" value="NAD(P)-binding Rossmann-like Domain"/>
    <property type="match status" value="1"/>
</dbReference>
<comment type="caution">
    <text evidence="12">The sequence shown here is derived from an EMBL/GenBank/DDBJ whole genome shotgun (WGS) entry which is preliminary data.</text>
</comment>
<gene>
    <name evidence="12" type="ORF">Lokhon_02411</name>
</gene>
<dbReference type="RefSeq" id="WP_017929653.1">
    <property type="nucleotide sequence ID" value="NZ_KB823003.1"/>
</dbReference>
<protein>
    <recommendedName>
        <fullName evidence="6 10">UDP-glucose 4-epimerase</fullName>
        <ecNumber evidence="5 10">5.1.3.2</ecNumber>
    </recommendedName>
</protein>
<proteinExistence type="inferred from homology"/>
<evidence type="ECO:0000313" key="13">
    <source>
        <dbReference type="Proteomes" id="UP000025047"/>
    </source>
</evidence>
<dbReference type="EMBL" id="APGJ01000007">
    <property type="protein sequence ID" value="EYD70769.1"/>
    <property type="molecule type" value="Genomic_DNA"/>
</dbReference>
<dbReference type="GO" id="GO:0003978">
    <property type="term" value="F:UDP-glucose 4-epimerase activity"/>
    <property type="evidence" value="ECO:0007669"/>
    <property type="project" value="UniProtKB-UniRule"/>
</dbReference>
<evidence type="ECO:0000256" key="4">
    <source>
        <dbReference type="ARBA" id="ARBA00007637"/>
    </source>
</evidence>
<comment type="subunit">
    <text evidence="10">Homodimer.</text>
</comment>
<name>A0A017HAF4_9RHOB</name>
<evidence type="ECO:0000256" key="6">
    <source>
        <dbReference type="ARBA" id="ARBA00018569"/>
    </source>
</evidence>
<dbReference type="NCBIfam" id="TIGR01179">
    <property type="entry name" value="galE"/>
    <property type="match status" value="1"/>
</dbReference>
<evidence type="ECO:0000256" key="1">
    <source>
        <dbReference type="ARBA" id="ARBA00000083"/>
    </source>
</evidence>
<evidence type="ECO:0000256" key="3">
    <source>
        <dbReference type="ARBA" id="ARBA00004947"/>
    </source>
</evidence>
<comment type="catalytic activity">
    <reaction evidence="1 10">
        <text>UDP-alpha-D-glucose = UDP-alpha-D-galactose</text>
        <dbReference type="Rhea" id="RHEA:22168"/>
        <dbReference type="ChEBI" id="CHEBI:58885"/>
        <dbReference type="ChEBI" id="CHEBI:66914"/>
        <dbReference type="EC" id="5.1.3.2"/>
    </reaction>
</comment>
<evidence type="ECO:0000256" key="2">
    <source>
        <dbReference type="ARBA" id="ARBA00001911"/>
    </source>
</evidence>
<sequence length="346" mass="37411">MRVLVTGGAGYIGSHTLVELLEQGHEVTCVDNYSNGAPEALRRVGELVPQGALHAIEADVRDAAALDRVFETFRPDAVIHFAGLKAVGESVEKPVEYYDVNVTGTLTLLGAMGRADCRRIIFSSSATVYGEPVFLPYTEAHPLAPTSVYGHTKRFAEQILTDWSAARPGVSVMLLRYFNPVGAHASGRIGEDPSGVPNNLMPYLAQVATGRQDRLRIFGDDYPTPDGTGVRDYIHVVDLARAHVAALDRAAQETGTQTYNIGTGRGYSVREMLGAFSVAVGRDLPFEVLPRRAGDIAEMQADCALAAERLGWRATLGVEEMARDLWRWQQANPQGYAAPADQLAGS</sequence>